<reference evidence="2" key="1">
    <citation type="journal article" date="2020" name="G3 (Bethesda)">
        <title>High-Quality Assemblies for Three Invasive Social Wasps from the &lt;i&gt;Vespula&lt;/i&gt; Genus.</title>
        <authorList>
            <person name="Harrop T.W.R."/>
            <person name="Guhlin J."/>
            <person name="McLaughlin G.M."/>
            <person name="Permina E."/>
            <person name="Stockwell P."/>
            <person name="Gilligan J."/>
            <person name="Le Lec M.F."/>
            <person name="Gruber M.A.M."/>
            <person name="Quinn O."/>
            <person name="Lovegrove M."/>
            <person name="Duncan E.J."/>
            <person name="Remnant E.J."/>
            <person name="Van Eeckhoven J."/>
            <person name="Graham B."/>
            <person name="Knapp R.A."/>
            <person name="Langford K.W."/>
            <person name="Kronenberg Z."/>
            <person name="Press M.O."/>
            <person name="Eacker S.M."/>
            <person name="Wilson-Rankin E.E."/>
            <person name="Purcell J."/>
            <person name="Lester P.J."/>
            <person name="Dearden P.K."/>
        </authorList>
    </citation>
    <scope>NUCLEOTIDE SEQUENCE</scope>
    <source>
        <strain evidence="2">Linc-1</strain>
    </source>
</reference>
<evidence type="ECO:0008006" key="4">
    <source>
        <dbReference type="Google" id="ProtNLM"/>
    </source>
</evidence>
<accession>A0A834KGM7</accession>
<evidence type="ECO:0000256" key="1">
    <source>
        <dbReference type="SAM" id="MobiDB-lite"/>
    </source>
</evidence>
<evidence type="ECO:0000313" key="2">
    <source>
        <dbReference type="EMBL" id="KAF7406333.1"/>
    </source>
</evidence>
<keyword evidence="3" id="KW-1185">Reference proteome</keyword>
<dbReference type="InterPro" id="IPR001202">
    <property type="entry name" value="WW_dom"/>
</dbReference>
<dbReference type="CDD" id="cd00201">
    <property type="entry name" value="WW"/>
    <property type="match status" value="1"/>
</dbReference>
<protein>
    <recommendedName>
        <fullName evidence="4">WW domain-containing protein</fullName>
    </recommendedName>
</protein>
<dbReference type="EMBL" id="JACSDZ010000004">
    <property type="protein sequence ID" value="KAF7406333.1"/>
    <property type="molecule type" value="Genomic_DNA"/>
</dbReference>
<name>A0A834KGM7_VESGE</name>
<gene>
    <name evidence="2" type="ORF">HZH68_005702</name>
</gene>
<dbReference type="InterPro" id="IPR036020">
    <property type="entry name" value="WW_dom_sf"/>
</dbReference>
<sequence length="414" mass="48008">MQHPIFVKSRRTTSVYRVVRYKNVNFICVEEFHYQRSDWSLDVNESKNNDNNWSTFNLASDNQLKRAKHNKVDNPSRSTFFDNNVRSFGDYVEKHDWVECKSKSIPGKTYYFNLRSGCSTWYRPISRYIDIPYYPERVSLNKVQCYLSSPSLMVSDSYNDDCNFDEVSSSIKLKKENEKKKNLSNSPRSNDVFYYHDDDRMTIKKKVNYNDSNLNNDSTTNDSSSFIDVTNFLQCQLSENNDLEDTSVELKSMKKQFVENKHSNDDRVNELSENNINKKYDTSSRRIKKKRDRTETTKIVSNDSKDNKMLMRKPERIICNMYGVTTVNYDEVSELPPNVKRSNLSDSTSIVSSSTTEENRSRSSILECFLGHDDLYDNILPPKLSDSNSSTSSSSRTCDTRSSCSCTQSDSTQG</sequence>
<feature type="compositionally biased region" description="Low complexity" evidence="1">
    <location>
        <begin position="342"/>
        <end position="356"/>
    </location>
</feature>
<dbReference type="Gene3D" id="2.20.70.10">
    <property type="match status" value="1"/>
</dbReference>
<proteinExistence type="predicted"/>
<feature type="region of interest" description="Disordered" evidence="1">
    <location>
        <begin position="381"/>
        <end position="414"/>
    </location>
</feature>
<dbReference type="Proteomes" id="UP000617340">
    <property type="component" value="Unassembled WGS sequence"/>
</dbReference>
<dbReference type="SUPFAM" id="SSF51045">
    <property type="entry name" value="WW domain"/>
    <property type="match status" value="1"/>
</dbReference>
<dbReference type="AlphaFoldDB" id="A0A834KGM7"/>
<comment type="caution">
    <text evidence="2">The sequence shown here is derived from an EMBL/GenBank/DDBJ whole genome shotgun (WGS) entry which is preliminary data.</text>
</comment>
<organism evidence="2 3">
    <name type="scientific">Vespula germanica</name>
    <name type="common">German yellow jacket</name>
    <name type="synonym">Paravespula germanica</name>
    <dbReference type="NCBI Taxonomy" id="30212"/>
    <lineage>
        <taxon>Eukaryota</taxon>
        <taxon>Metazoa</taxon>
        <taxon>Ecdysozoa</taxon>
        <taxon>Arthropoda</taxon>
        <taxon>Hexapoda</taxon>
        <taxon>Insecta</taxon>
        <taxon>Pterygota</taxon>
        <taxon>Neoptera</taxon>
        <taxon>Endopterygota</taxon>
        <taxon>Hymenoptera</taxon>
        <taxon>Apocrita</taxon>
        <taxon>Aculeata</taxon>
        <taxon>Vespoidea</taxon>
        <taxon>Vespidae</taxon>
        <taxon>Vespinae</taxon>
        <taxon>Vespula</taxon>
    </lineage>
</organism>
<feature type="region of interest" description="Disordered" evidence="1">
    <location>
        <begin position="337"/>
        <end position="358"/>
    </location>
</feature>
<feature type="compositionally biased region" description="Low complexity" evidence="1">
    <location>
        <begin position="385"/>
        <end position="414"/>
    </location>
</feature>
<evidence type="ECO:0000313" key="3">
    <source>
        <dbReference type="Proteomes" id="UP000617340"/>
    </source>
</evidence>